<dbReference type="GO" id="GO:0015385">
    <property type="term" value="F:sodium:proton antiporter activity"/>
    <property type="evidence" value="ECO:0007669"/>
    <property type="project" value="TreeGrafter"/>
</dbReference>
<dbReference type="Proteomes" id="UP000297890">
    <property type="component" value="Unassembled WGS sequence"/>
</dbReference>
<dbReference type="InterPro" id="IPR007208">
    <property type="entry name" value="MrpF/PhaF-like"/>
</dbReference>
<dbReference type="EMBL" id="SRIO01000003">
    <property type="protein sequence ID" value="TFZ83515.1"/>
    <property type="molecule type" value="Genomic_DNA"/>
</dbReference>
<evidence type="ECO:0000256" key="4">
    <source>
        <dbReference type="ARBA" id="ARBA00022475"/>
    </source>
</evidence>
<accession>A0A4Z0FDA6</accession>
<keyword evidence="4" id="KW-1003">Cell membrane</keyword>
<comment type="subcellular location">
    <subcellularLocation>
        <location evidence="1">Cell membrane</location>
        <topology evidence="1">Multi-pass membrane protein</topology>
    </subcellularLocation>
</comment>
<comment type="caution">
    <text evidence="9">The sequence shown here is derived from an EMBL/GenBank/DDBJ whole genome shotgun (WGS) entry which is preliminary data.</text>
</comment>
<proteinExistence type="inferred from homology"/>
<evidence type="ECO:0000313" key="10">
    <source>
        <dbReference type="Proteomes" id="UP000297890"/>
    </source>
</evidence>
<dbReference type="RefSeq" id="WP_135280932.1">
    <property type="nucleotide sequence ID" value="NZ_SRIO01000003.1"/>
</dbReference>
<comment type="similarity">
    <text evidence="2">Belongs to the CPA3 antiporters (TC 2.A.63) subunit F family.</text>
</comment>
<keyword evidence="3" id="KW-0813">Transport</keyword>
<dbReference type="PANTHER" id="PTHR34702:SF1">
    <property type="entry name" value="NA(+)_H(+) ANTIPORTER SUBUNIT F"/>
    <property type="match status" value="1"/>
</dbReference>
<sequence>MASLALKGAVAALLVTMLIGLLRAVVGPTFYDRLLAVNLFGTKTVLLVALLGFVMGRPEWLDIALAYAMINFIGTIAVLRFVQRRDFGDQIAAPDENKDPLP</sequence>
<feature type="transmembrane region" description="Helical" evidence="8">
    <location>
        <begin position="63"/>
        <end position="82"/>
    </location>
</feature>
<evidence type="ECO:0000256" key="2">
    <source>
        <dbReference type="ARBA" id="ARBA00009212"/>
    </source>
</evidence>
<organism evidence="9 10">
    <name type="scientific">Candidatus Macondimonas diazotrophica</name>
    <dbReference type="NCBI Taxonomy" id="2305248"/>
    <lineage>
        <taxon>Bacteria</taxon>
        <taxon>Pseudomonadati</taxon>
        <taxon>Pseudomonadota</taxon>
        <taxon>Gammaproteobacteria</taxon>
        <taxon>Chromatiales</taxon>
        <taxon>Ectothiorhodospiraceae</taxon>
        <taxon>Candidatus Macondimonas</taxon>
    </lineage>
</organism>
<reference evidence="9 10" key="1">
    <citation type="journal article" date="2019" name="ISME J.">
        <title>Candidatus Macondimonas diazotrophica, a novel gammaproteobacterial genus dominating crude-oil-contaminated coastal sediments.</title>
        <authorList>
            <person name="Karthikeyan S."/>
            <person name="Konstantinidis K."/>
        </authorList>
    </citation>
    <scope>NUCLEOTIDE SEQUENCE [LARGE SCALE GENOMIC DNA]</scope>
    <source>
        <strain evidence="9 10">KTK01</strain>
    </source>
</reference>
<dbReference type="PANTHER" id="PTHR34702">
    <property type="entry name" value="NA(+)/H(+) ANTIPORTER SUBUNIT F1"/>
    <property type="match status" value="1"/>
</dbReference>
<evidence type="ECO:0000313" key="9">
    <source>
        <dbReference type="EMBL" id="TFZ83515.1"/>
    </source>
</evidence>
<evidence type="ECO:0000256" key="3">
    <source>
        <dbReference type="ARBA" id="ARBA00022448"/>
    </source>
</evidence>
<evidence type="ECO:0000256" key="1">
    <source>
        <dbReference type="ARBA" id="ARBA00004651"/>
    </source>
</evidence>
<keyword evidence="7 8" id="KW-0472">Membrane</keyword>
<evidence type="ECO:0000256" key="6">
    <source>
        <dbReference type="ARBA" id="ARBA00022989"/>
    </source>
</evidence>
<dbReference type="Pfam" id="PF04066">
    <property type="entry name" value="MrpF_PhaF"/>
    <property type="match status" value="1"/>
</dbReference>
<evidence type="ECO:0000256" key="5">
    <source>
        <dbReference type="ARBA" id="ARBA00022692"/>
    </source>
</evidence>
<dbReference type="GO" id="GO:0005886">
    <property type="term" value="C:plasma membrane"/>
    <property type="evidence" value="ECO:0007669"/>
    <property type="project" value="UniProtKB-SubCell"/>
</dbReference>
<protein>
    <submittedName>
        <fullName evidence="9">pH regulation protein F</fullName>
    </submittedName>
</protein>
<keyword evidence="10" id="KW-1185">Reference proteome</keyword>
<dbReference type="OrthoDB" id="9800226at2"/>
<feature type="transmembrane region" description="Helical" evidence="8">
    <location>
        <begin position="34"/>
        <end position="56"/>
    </location>
</feature>
<keyword evidence="6 8" id="KW-1133">Transmembrane helix</keyword>
<evidence type="ECO:0000256" key="8">
    <source>
        <dbReference type="SAM" id="Phobius"/>
    </source>
</evidence>
<name>A0A4Z0FDA6_9GAMM</name>
<evidence type="ECO:0000256" key="7">
    <source>
        <dbReference type="ARBA" id="ARBA00023136"/>
    </source>
</evidence>
<keyword evidence="5 8" id="KW-0812">Transmembrane</keyword>
<gene>
    <name evidence="9" type="ORF">E4680_03165</name>
</gene>
<dbReference type="AlphaFoldDB" id="A0A4Z0FDA6"/>